<sequence>MKMMAWLFDLSAERPGPLGIGAGYGTLNENVKGFARSSPTLVSEICSKVGPDLGRKLQSASGKT</sequence>
<reference evidence="1 2" key="1">
    <citation type="journal article" date="2018" name="Sci. Rep.">
        <title>Genome sequence of the cauliflower mushroom Sparassis crispa (Hanabiratake) and its association with beneficial usage.</title>
        <authorList>
            <person name="Kiyama R."/>
            <person name="Furutani Y."/>
            <person name="Kawaguchi K."/>
            <person name="Nakanishi T."/>
        </authorList>
    </citation>
    <scope>NUCLEOTIDE SEQUENCE [LARGE SCALE GENOMIC DNA]</scope>
</reference>
<dbReference type="InParanoid" id="A0A401GPT8"/>
<proteinExistence type="predicted"/>
<gene>
    <name evidence="1" type="ORF">SCP_0601470</name>
</gene>
<evidence type="ECO:0000313" key="1">
    <source>
        <dbReference type="EMBL" id="GBE84169.1"/>
    </source>
</evidence>
<dbReference type="RefSeq" id="XP_027615082.1">
    <property type="nucleotide sequence ID" value="XM_027759281.1"/>
</dbReference>
<name>A0A401GPT8_9APHY</name>
<dbReference type="AlphaFoldDB" id="A0A401GPT8"/>
<dbReference type="EMBL" id="BFAD01000006">
    <property type="protein sequence ID" value="GBE84169.1"/>
    <property type="molecule type" value="Genomic_DNA"/>
</dbReference>
<organism evidence="1 2">
    <name type="scientific">Sparassis crispa</name>
    <dbReference type="NCBI Taxonomy" id="139825"/>
    <lineage>
        <taxon>Eukaryota</taxon>
        <taxon>Fungi</taxon>
        <taxon>Dikarya</taxon>
        <taxon>Basidiomycota</taxon>
        <taxon>Agaricomycotina</taxon>
        <taxon>Agaricomycetes</taxon>
        <taxon>Polyporales</taxon>
        <taxon>Sparassidaceae</taxon>
        <taxon>Sparassis</taxon>
    </lineage>
</organism>
<comment type="caution">
    <text evidence="1">The sequence shown here is derived from an EMBL/GenBank/DDBJ whole genome shotgun (WGS) entry which is preliminary data.</text>
</comment>
<dbReference type="GeneID" id="38781086"/>
<dbReference type="Proteomes" id="UP000287166">
    <property type="component" value="Unassembled WGS sequence"/>
</dbReference>
<protein>
    <submittedName>
        <fullName evidence="1">Uncharacterized protein</fullName>
    </submittedName>
</protein>
<evidence type="ECO:0000313" key="2">
    <source>
        <dbReference type="Proteomes" id="UP000287166"/>
    </source>
</evidence>
<accession>A0A401GPT8</accession>
<keyword evidence="2" id="KW-1185">Reference proteome</keyword>